<proteinExistence type="predicted"/>
<keyword evidence="1" id="KW-0732">Signal</keyword>
<feature type="signal peptide" evidence="1">
    <location>
        <begin position="1"/>
        <end position="25"/>
    </location>
</feature>
<dbReference type="AlphaFoldDB" id="A0A8S1YMT5"/>
<reference evidence="2" key="1">
    <citation type="submission" date="2021-01" db="EMBL/GenBank/DDBJ databases">
        <authorList>
            <consortium name="Genoscope - CEA"/>
            <person name="William W."/>
        </authorList>
    </citation>
    <scope>NUCLEOTIDE SEQUENCE</scope>
</reference>
<organism evidence="2 3">
    <name type="scientific">Paramecium pentaurelia</name>
    <dbReference type="NCBI Taxonomy" id="43138"/>
    <lineage>
        <taxon>Eukaryota</taxon>
        <taxon>Sar</taxon>
        <taxon>Alveolata</taxon>
        <taxon>Ciliophora</taxon>
        <taxon>Intramacronucleata</taxon>
        <taxon>Oligohymenophorea</taxon>
        <taxon>Peniculida</taxon>
        <taxon>Parameciidae</taxon>
        <taxon>Paramecium</taxon>
    </lineage>
</organism>
<accession>A0A8S1YMT5</accession>
<feature type="chain" id="PRO_5035712460" evidence="1">
    <location>
        <begin position="26"/>
        <end position="61"/>
    </location>
</feature>
<keyword evidence="3" id="KW-1185">Reference proteome</keyword>
<evidence type="ECO:0000313" key="3">
    <source>
        <dbReference type="Proteomes" id="UP000689195"/>
    </source>
</evidence>
<gene>
    <name evidence="2" type="ORF">PPENT_87.1.T2490005</name>
</gene>
<dbReference type="EMBL" id="CAJJDO010000249">
    <property type="protein sequence ID" value="CAD8214781.1"/>
    <property type="molecule type" value="Genomic_DNA"/>
</dbReference>
<protein>
    <submittedName>
        <fullName evidence="2">Uncharacterized protein</fullName>
    </submittedName>
</protein>
<name>A0A8S1YMT5_9CILI</name>
<evidence type="ECO:0000313" key="2">
    <source>
        <dbReference type="EMBL" id="CAD8214781.1"/>
    </source>
</evidence>
<dbReference type="Proteomes" id="UP000689195">
    <property type="component" value="Unassembled WGS sequence"/>
</dbReference>
<comment type="caution">
    <text evidence="2">The sequence shown here is derived from an EMBL/GenBank/DDBJ whole genome shotgun (WGS) entry which is preliminary data.</text>
</comment>
<sequence length="61" mass="7186">MMKNMCKFTQRRLLCLVLLVTGVDVTNNDFQVWLKDKEKNSLCVVGRLFELLLKSCNFKIF</sequence>
<evidence type="ECO:0000256" key="1">
    <source>
        <dbReference type="SAM" id="SignalP"/>
    </source>
</evidence>